<evidence type="ECO:0000313" key="2">
    <source>
        <dbReference type="WBParaSite" id="PSU_v2.g16315.t1"/>
    </source>
</evidence>
<reference evidence="2" key="1">
    <citation type="submission" date="2022-11" db="UniProtKB">
        <authorList>
            <consortium name="WormBaseParasite"/>
        </authorList>
    </citation>
    <scope>IDENTIFICATION</scope>
</reference>
<organism evidence="1 2">
    <name type="scientific">Panagrolaimus superbus</name>
    <dbReference type="NCBI Taxonomy" id="310955"/>
    <lineage>
        <taxon>Eukaryota</taxon>
        <taxon>Metazoa</taxon>
        <taxon>Ecdysozoa</taxon>
        <taxon>Nematoda</taxon>
        <taxon>Chromadorea</taxon>
        <taxon>Rhabditida</taxon>
        <taxon>Tylenchina</taxon>
        <taxon>Panagrolaimomorpha</taxon>
        <taxon>Panagrolaimoidea</taxon>
        <taxon>Panagrolaimidae</taxon>
        <taxon>Panagrolaimus</taxon>
    </lineage>
</organism>
<evidence type="ECO:0000313" key="1">
    <source>
        <dbReference type="Proteomes" id="UP000887577"/>
    </source>
</evidence>
<dbReference type="GO" id="GO:0005829">
    <property type="term" value="C:cytosol"/>
    <property type="evidence" value="ECO:0007669"/>
    <property type="project" value="TreeGrafter"/>
</dbReference>
<accession>A0A914YC29</accession>
<dbReference type="PANTHER" id="PTHR32170:SF3">
    <property type="entry name" value="PROTEASOME ACTIVATOR COMPLEX SUBUNIT 4"/>
    <property type="match status" value="1"/>
</dbReference>
<dbReference type="InterPro" id="IPR035309">
    <property type="entry name" value="PSME4"/>
</dbReference>
<dbReference type="GO" id="GO:0010499">
    <property type="term" value="P:proteasomal ubiquitin-independent protein catabolic process"/>
    <property type="evidence" value="ECO:0007669"/>
    <property type="project" value="TreeGrafter"/>
</dbReference>
<dbReference type="AlphaFoldDB" id="A0A914YC29"/>
<keyword evidence="1" id="KW-1185">Reference proteome</keyword>
<dbReference type="PANTHER" id="PTHR32170">
    <property type="entry name" value="PROTEASOME ACTIVATOR COMPLEX SUBUNIT 4"/>
    <property type="match status" value="1"/>
</dbReference>
<name>A0A914YC29_9BILA</name>
<dbReference type="WBParaSite" id="PSU_v2.g16315.t1">
    <property type="protein sequence ID" value="PSU_v2.g16315.t1"/>
    <property type="gene ID" value="PSU_v2.g16315"/>
</dbReference>
<dbReference type="GO" id="GO:0070628">
    <property type="term" value="F:proteasome binding"/>
    <property type="evidence" value="ECO:0007669"/>
    <property type="project" value="InterPro"/>
</dbReference>
<dbReference type="Proteomes" id="UP000887577">
    <property type="component" value="Unplaced"/>
</dbReference>
<proteinExistence type="predicted"/>
<dbReference type="GO" id="GO:0005634">
    <property type="term" value="C:nucleus"/>
    <property type="evidence" value="ECO:0007669"/>
    <property type="project" value="TreeGrafter"/>
</dbReference>
<protein>
    <submittedName>
        <fullName evidence="2">Uncharacterized protein</fullName>
    </submittedName>
</protein>
<sequence length="265" mass="31086">MMDDDRNVSGMEVEETLGDNDIDFDGSTKVFQKDNWRFKFLPYYEELKDEANREFELLKTAIAGSILRRDVRPGFIYAVHDLIEFISIYGKRFTKQDHINIVKLLYDVFIIKGLDFRVVRMVASAINALSNRKMLITREDFRVDWRPLYDLYREIAFKNLEEEGLILFPDGLKDKVEHSITFLSDFFEDNATQEILDLIRPDFCPFDDIINEAVITATLFMPTCLKHEQHATYGAGLWLDEMYHWYSSGELAADNEDRLLSLFTQ</sequence>
<dbReference type="GO" id="GO:0016504">
    <property type="term" value="F:peptidase activator activity"/>
    <property type="evidence" value="ECO:0007669"/>
    <property type="project" value="InterPro"/>
</dbReference>